<organism evidence="1 2">
    <name type="scientific">Pseudocercospora fijiensis (strain CIRAD86)</name>
    <name type="common">Black leaf streak disease fungus</name>
    <name type="synonym">Mycosphaerella fijiensis</name>
    <dbReference type="NCBI Taxonomy" id="383855"/>
    <lineage>
        <taxon>Eukaryota</taxon>
        <taxon>Fungi</taxon>
        <taxon>Dikarya</taxon>
        <taxon>Ascomycota</taxon>
        <taxon>Pezizomycotina</taxon>
        <taxon>Dothideomycetes</taxon>
        <taxon>Dothideomycetidae</taxon>
        <taxon>Mycosphaerellales</taxon>
        <taxon>Mycosphaerellaceae</taxon>
        <taxon>Pseudocercospora</taxon>
    </lineage>
</organism>
<gene>
    <name evidence="1" type="ORF">MYCFIDRAFT_171636</name>
</gene>
<keyword evidence="2" id="KW-1185">Reference proteome</keyword>
<name>M2Z7P1_PSEFD</name>
<dbReference type="AlphaFoldDB" id="M2Z7P1"/>
<dbReference type="GeneID" id="19332669"/>
<protein>
    <submittedName>
        <fullName evidence="1">Uncharacterized protein</fullName>
    </submittedName>
</protein>
<accession>M2Z7P1</accession>
<dbReference type="Proteomes" id="UP000016932">
    <property type="component" value="Unassembled WGS sequence"/>
</dbReference>
<evidence type="ECO:0000313" key="1">
    <source>
        <dbReference type="EMBL" id="EME85760.1"/>
    </source>
</evidence>
<evidence type="ECO:0000313" key="2">
    <source>
        <dbReference type="Proteomes" id="UP000016932"/>
    </source>
</evidence>
<proteinExistence type="predicted"/>
<dbReference type="KEGG" id="pfj:MYCFIDRAFT_171636"/>
<dbReference type="EMBL" id="KB446556">
    <property type="protein sequence ID" value="EME85760.1"/>
    <property type="molecule type" value="Genomic_DNA"/>
</dbReference>
<sequence>MRAQNNLRLVLSDTHFLLQFARSNTPRVGGTKDFISQLRVVEICDVGQTRIRHDNLSASKLCISSAGLHIRQVGVGRQLTMPVLVGAAMILSSTSKSHAFVSQISRSRDCISQNEAKPGGWRNGFRVENTKG</sequence>
<dbReference type="VEuPathDB" id="FungiDB:MYCFIDRAFT_171636"/>
<reference evidence="1 2" key="1">
    <citation type="journal article" date="2012" name="PLoS Pathog.">
        <title>Diverse lifestyles and strategies of plant pathogenesis encoded in the genomes of eighteen Dothideomycetes fungi.</title>
        <authorList>
            <person name="Ohm R.A."/>
            <person name="Feau N."/>
            <person name="Henrissat B."/>
            <person name="Schoch C.L."/>
            <person name="Horwitz B.A."/>
            <person name="Barry K.W."/>
            <person name="Condon B.J."/>
            <person name="Copeland A.C."/>
            <person name="Dhillon B."/>
            <person name="Glaser F."/>
            <person name="Hesse C.N."/>
            <person name="Kosti I."/>
            <person name="LaButti K."/>
            <person name="Lindquist E.A."/>
            <person name="Lucas S."/>
            <person name="Salamov A.A."/>
            <person name="Bradshaw R.E."/>
            <person name="Ciuffetti L."/>
            <person name="Hamelin R.C."/>
            <person name="Kema G.H.J."/>
            <person name="Lawrence C."/>
            <person name="Scott J.A."/>
            <person name="Spatafora J.W."/>
            <person name="Turgeon B.G."/>
            <person name="de Wit P.J.G.M."/>
            <person name="Zhong S."/>
            <person name="Goodwin S.B."/>
            <person name="Grigoriev I.V."/>
        </authorList>
    </citation>
    <scope>NUCLEOTIDE SEQUENCE [LARGE SCALE GENOMIC DNA]</scope>
    <source>
        <strain evidence="1 2">CIRAD86</strain>
    </source>
</reference>
<dbReference type="HOGENOM" id="CLU_1917984_0_0_1"/>
<dbReference type="RefSeq" id="XP_007923259.1">
    <property type="nucleotide sequence ID" value="XM_007925068.1"/>
</dbReference>